<sequence>MRLKSVFLGIGLAAMIAGGYAGYRTIWGTPFKFDHLLLRQAIEMVAESPQALTSAGLIDGAWYDVTSGKLDKYSLAQRAKNYARIERYKTELAAWDQSALTKQQKLSAAILNWSYDRALANEKYPWLGANGKPYPVEQAFGIQKEVINFLLTTHPIKNERLAEHYVDRVKRVGPLIDAVREDVARQAKLGVVPPDFIIDRSVAQMEALIAPPAKDHPLVKNFIAKSTKLGLKDETRKRLIVEIQTAVESGIYPAYRRLITEEKELRKHASHEAGIWRLKGGSAYYADQLKQLTTTDMTPEEIHAYGLSEVARITAEEDAILKSVGLTQGSVSERMKKLVSDPRFLYPDTDKGREAQLARYREILAQMKEELPKVFAHQPSIPLEVERVPVFSEKGAAGAYYQRPSLDGKRPGTFFANERKPSAVAMWMMPTLAYHEGIPGHHMQIATQTEIKELPYQRRMGGNSAFSEGWALYAEHLAKDMGVYDHDPYGDLGRLQAEMFRAVRLVVDTGMHAKHWSREQAISYMVEQTAMDEGEVTAEIERYVVWPGQACAYKIGMKTILDAREKAKAELGPRFDLKGFHAVVLDNGAMPLLLLQKNVTEWVAEKKR</sequence>
<accession>A0A846N3A2</accession>
<protein>
    <submittedName>
        <fullName evidence="1">Uncharacterized protein (DUF885 family)</fullName>
    </submittedName>
</protein>
<dbReference type="InterPro" id="IPR010281">
    <property type="entry name" value="DUF885"/>
</dbReference>
<dbReference type="EMBL" id="JAASRM010000001">
    <property type="protein sequence ID" value="NIK89955.1"/>
    <property type="molecule type" value="Genomic_DNA"/>
</dbReference>
<dbReference type="Proteomes" id="UP000570514">
    <property type="component" value="Unassembled WGS sequence"/>
</dbReference>
<dbReference type="Pfam" id="PF05960">
    <property type="entry name" value="DUF885"/>
    <property type="match status" value="1"/>
</dbReference>
<name>A0A846N3A2_9PROT</name>
<proteinExistence type="predicted"/>
<dbReference type="AlphaFoldDB" id="A0A846N3A2"/>
<gene>
    <name evidence="1" type="ORF">FHS83_003273</name>
</gene>
<organism evidence="1 2">
    <name type="scientific">Rhizomicrobium palustre</name>
    <dbReference type="NCBI Taxonomy" id="189966"/>
    <lineage>
        <taxon>Bacteria</taxon>
        <taxon>Pseudomonadati</taxon>
        <taxon>Pseudomonadota</taxon>
        <taxon>Alphaproteobacteria</taxon>
        <taxon>Micropepsales</taxon>
        <taxon>Micropepsaceae</taxon>
        <taxon>Rhizomicrobium</taxon>
    </lineage>
</organism>
<dbReference type="PANTHER" id="PTHR33361:SF2">
    <property type="entry name" value="DUF885 DOMAIN-CONTAINING PROTEIN"/>
    <property type="match status" value="1"/>
</dbReference>
<keyword evidence="2" id="KW-1185">Reference proteome</keyword>
<dbReference type="RefSeq" id="WP_167084104.1">
    <property type="nucleotide sequence ID" value="NZ_BAAADC010000001.1"/>
</dbReference>
<dbReference type="PANTHER" id="PTHR33361">
    <property type="entry name" value="GLR0591 PROTEIN"/>
    <property type="match status" value="1"/>
</dbReference>
<reference evidence="1 2" key="1">
    <citation type="submission" date="2020-03" db="EMBL/GenBank/DDBJ databases">
        <title>Genomic Encyclopedia of Type Strains, Phase IV (KMG-IV): sequencing the most valuable type-strain genomes for metagenomic binning, comparative biology and taxonomic classification.</title>
        <authorList>
            <person name="Goeker M."/>
        </authorList>
    </citation>
    <scope>NUCLEOTIDE SEQUENCE [LARGE SCALE GENOMIC DNA]</scope>
    <source>
        <strain evidence="1 2">DSM 19867</strain>
    </source>
</reference>
<evidence type="ECO:0000313" key="1">
    <source>
        <dbReference type="EMBL" id="NIK89955.1"/>
    </source>
</evidence>
<evidence type="ECO:0000313" key="2">
    <source>
        <dbReference type="Proteomes" id="UP000570514"/>
    </source>
</evidence>
<comment type="caution">
    <text evidence="1">The sequence shown here is derived from an EMBL/GenBank/DDBJ whole genome shotgun (WGS) entry which is preliminary data.</text>
</comment>